<dbReference type="InterPro" id="IPR025194">
    <property type="entry name" value="RodZ-like_C"/>
</dbReference>
<dbReference type="RefSeq" id="WP_108856637.1">
    <property type="nucleotide sequence ID" value="NZ_OMOI01000001.1"/>
</dbReference>
<dbReference type="PANTHER" id="PTHR34475:SF1">
    <property type="entry name" value="CYTOSKELETON PROTEIN RODZ"/>
    <property type="match status" value="1"/>
</dbReference>
<sequence length="404" mass="42923">MIGRWSTSQVEDEEQPTGFDSYEVLLGDVMRGERATLGKSLLDVQRELKIKATYIAAIENADPSAFASQGFIAGYVRSYARYLGLDPEWAYSTFCAEAGFEVDRGLSSNGLPSEKKARNASEHRGDPLANPNASWVPQRESVFTGIEPGAIGSISMLLLLIGGLGYGGWAMLKEVQRVDFAPIEQTPGVLSELPELETTPDVNQSESTQVATAGLTTPPTVEALDRLYRPQALDVPVLTHRDAPISTLNPNSVGVLAGLQTPEFPIAEERFPESDTRLASASPSAESKVQVLGADAADVAVFAVRPSWVRIQSADGSVIFEKILDAGETYVLPKTEQAPILRSGNAGSIYFAVNGAAYGPAGDGPSVVKNVAVSHDAVLENFALADLEGDADLATVVAELQAAE</sequence>
<dbReference type="AlphaFoldDB" id="A0A2R8AL83"/>
<feature type="domain" description="Cytoskeleton protein RodZ-like C-terminal" evidence="2">
    <location>
        <begin position="303"/>
        <end position="371"/>
    </location>
</feature>
<accession>A0A2R8AL83</accession>
<dbReference type="GO" id="GO:0003677">
    <property type="term" value="F:DNA binding"/>
    <property type="evidence" value="ECO:0007669"/>
    <property type="project" value="InterPro"/>
</dbReference>
<dbReference type="InterPro" id="IPR050400">
    <property type="entry name" value="Bact_Cytoskel_RodZ"/>
</dbReference>
<evidence type="ECO:0000256" key="1">
    <source>
        <dbReference type="SAM" id="MobiDB-lite"/>
    </source>
</evidence>
<dbReference type="InterPro" id="IPR010982">
    <property type="entry name" value="Lambda_DNA-bd_dom_sf"/>
</dbReference>
<evidence type="ECO:0000313" key="4">
    <source>
        <dbReference type="Proteomes" id="UP000244911"/>
    </source>
</evidence>
<feature type="region of interest" description="Disordered" evidence="1">
    <location>
        <begin position="108"/>
        <end position="132"/>
    </location>
</feature>
<dbReference type="EMBL" id="OMOI01000001">
    <property type="protein sequence ID" value="SPF76654.1"/>
    <property type="molecule type" value="Genomic_DNA"/>
</dbReference>
<organism evidence="3 4">
    <name type="scientific">Aliiroseovarius pelagivivens</name>
    <dbReference type="NCBI Taxonomy" id="1639690"/>
    <lineage>
        <taxon>Bacteria</taxon>
        <taxon>Pseudomonadati</taxon>
        <taxon>Pseudomonadota</taxon>
        <taxon>Alphaproteobacteria</taxon>
        <taxon>Rhodobacterales</taxon>
        <taxon>Paracoccaceae</taxon>
        <taxon>Aliiroseovarius</taxon>
    </lineage>
</organism>
<evidence type="ECO:0000313" key="3">
    <source>
        <dbReference type="EMBL" id="SPF76654.1"/>
    </source>
</evidence>
<dbReference type="Proteomes" id="UP000244911">
    <property type="component" value="Unassembled WGS sequence"/>
</dbReference>
<feature type="compositionally biased region" description="Basic and acidic residues" evidence="1">
    <location>
        <begin position="113"/>
        <end position="126"/>
    </location>
</feature>
<dbReference type="Gene3D" id="1.10.260.40">
    <property type="entry name" value="lambda repressor-like DNA-binding domains"/>
    <property type="match status" value="1"/>
</dbReference>
<name>A0A2R8AL83_9RHOB</name>
<dbReference type="PANTHER" id="PTHR34475">
    <property type="match status" value="1"/>
</dbReference>
<proteinExistence type="predicted"/>
<evidence type="ECO:0000259" key="2">
    <source>
        <dbReference type="Pfam" id="PF13464"/>
    </source>
</evidence>
<reference evidence="3 4" key="1">
    <citation type="submission" date="2018-03" db="EMBL/GenBank/DDBJ databases">
        <authorList>
            <person name="Keele B.F."/>
        </authorList>
    </citation>
    <scope>NUCLEOTIDE SEQUENCE [LARGE SCALE GENOMIC DNA]</scope>
    <source>
        <strain evidence="3 4">CECT 8811</strain>
    </source>
</reference>
<gene>
    <name evidence="3" type="ORF">ALP8811_01663</name>
</gene>
<dbReference type="OrthoDB" id="9790252at2"/>
<keyword evidence="4" id="KW-1185">Reference proteome</keyword>
<dbReference type="Pfam" id="PF13464">
    <property type="entry name" value="RodZ_C"/>
    <property type="match status" value="1"/>
</dbReference>
<dbReference type="Pfam" id="PF13413">
    <property type="entry name" value="HTH_25"/>
    <property type="match status" value="1"/>
</dbReference>
<protein>
    <recommendedName>
        <fullName evidence="2">Cytoskeleton protein RodZ-like C-terminal domain-containing protein</fullName>
    </recommendedName>
</protein>